<dbReference type="EMBL" id="VSFF01000009">
    <property type="protein sequence ID" value="TYC12405.1"/>
    <property type="molecule type" value="Genomic_DNA"/>
</dbReference>
<proteinExistence type="predicted"/>
<gene>
    <name evidence="5" type="ORF">FXF65_24460</name>
</gene>
<keyword evidence="1" id="KW-0175">Coiled coil</keyword>
<accession>A0A5D0U3X4</accession>
<dbReference type="InterPro" id="IPR025645">
    <property type="entry name" value="DUF4349"/>
</dbReference>
<evidence type="ECO:0000313" key="5">
    <source>
        <dbReference type="EMBL" id="TYC12405.1"/>
    </source>
</evidence>
<comment type="caution">
    <text evidence="5">The sequence shown here is derived from an EMBL/GenBank/DDBJ whole genome shotgun (WGS) entry which is preliminary data.</text>
</comment>
<evidence type="ECO:0000256" key="3">
    <source>
        <dbReference type="SAM" id="Phobius"/>
    </source>
</evidence>
<dbReference type="Proteomes" id="UP000322634">
    <property type="component" value="Unassembled WGS sequence"/>
</dbReference>
<dbReference type="Pfam" id="PF14257">
    <property type="entry name" value="DUF4349"/>
    <property type="match status" value="1"/>
</dbReference>
<protein>
    <submittedName>
        <fullName evidence="5">DUF4349 domain-containing protein</fullName>
    </submittedName>
</protein>
<evidence type="ECO:0000259" key="4">
    <source>
        <dbReference type="Pfam" id="PF14257"/>
    </source>
</evidence>
<dbReference type="OrthoDB" id="186919at2"/>
<feature type="coiled-coil region" evidence="1">
    <location>
        <begin position="270"/>
        <end position="297"/>
    </location>
</feature>
<name>A0A5D0U3X4_9ACTN</name>
<keyword evidence="3" id="KW-0812">Transmembrane</keyword>
<feature type="compositionally biased region" description="Low complexity" evidence="2">
    <location>
        <begin position="110"/>
        <end position="124"/>
    </location>
</feature>
<keyword evidence="3" id="KW-0472">Membrane</keyword>
<feature type="compositionally biased region" description="Gly residues" evidence="2">
    <location>
        <begin position="125"/>
        <end position="138"/>
    </location>
</feature>
<sequence>MSSSLPDDPPDLAPGRACARAGARACALAAVIAARLVRARIATRARERWFAPPRPSAMEIVGLVRNGSGTMRRARVPHVVAVLLVAGTLAACGGGGDSGGGSESADRGVAGAPAAPSAERAPAGGTAGGTGNGTAGGRTGERGGSPRPQAPLDAGREVVHTARLQVRAKDVDASATKAKQLVGAVGGYVERESSSTDPARSEITLKIPVARYGEVLDQLGTQLGSKLSLTQEAEDVTGEVADVEARVRSARATLDTYRKLLGRASSITEIMNIENEIAGREADLEALQARQKALKNRTQFATVTVLLVGESVPAGKKDERGGFVGALGDGWHALTAFAGGVAVLLGWLLPFLVAAAVLGVPALVFRRRLRARFGRRRPSPPAPSSSESPAG</sequence>
<evidence type="ECO:0000313" key="6">
    <source>
        <dbReference type="Proteomes" id="UP000322634"/>
    </source>
</evidence>
<keyword evidence="6" id="KW-1185">Reference proteome</keyword>
<organism evidence="5 6">
    <name type="scientific">Actinomadura syzygii</name>
    <dbReference type="NCBI Taxonomy" id="1427538"/>
    <lineage>
        <taxon>Bacteria</taxon>
        <taxon>Bacillati</taxon>
        <taxon>Actinomycetota</taxon>
        <taxon>Actinomycetes</taxon>
        <taxon>Streptosporangiales</taxon>
        <taxon>Thermomonosporaceae</taxon>
        <taxon>Actinomadura</taxon>
    </lineage>
</organism>
<feature type="transmembrane region" description="Helical" evidence="3">
    <location>
        <begin position="344"/>
        <end position="365"/>
    </location>
</feature>
<reference evidence="5 6" key="1">
    <citation type="submission" date="2019-08" db="EMBL/GenBank/DDBJ databases">
        <title>Actinomadura sp. nov. CYP1-5 isolated from mountain soil.</title>
        <authorList>
            <person name="Songsumanus A."/>
            <person name="Kuncharoen N."/>
            <person name="Kudo T."/>
            <person name="Yuki M."/>
            <person name="Igarashi Y."/>
            <person name="Tanasupawat S."/>
        </authorList>
    </citation>
    <scope>NUCLEOTIDE SEQUENCE [LARGE SCALE GENOMIC DNA]</scope>
    <source>
        <strain evidence="5 6">GKU157</strain>
    </source>
</reference>
<dbReference type="AlphaFoldDB" id="A0A5D0U3X4"/>
<keyword evidence="3" id="KW-1133">Transmembrane helix</keyword>
<feature type="domain" description="DUF4349" evidence="4">
    <location>
        <begin position="156"/>
        <end position="360"/>
    </location>
</feature>
<evidence type="ECO:0000256" key="1">
    <source>
        <dbReference type="SAM" id="Coils"/>
    </source>
</evidence>
<feature type="region of interest" description="Disordered" evidence="2">
    <location>
        <begin position="95"/>
        <end position="156"/>
    </location>
</feature>
<evidence type="ECO:0000256" key="2">
    <source>
        <dbReference type="SAM" id="MobiDB-lite"/>
    </source>
</evidence>